<feature type="region of interest" description="Disordered" evidence="1">
    <location>
        <begin position="823"/>
        <end position="871"/>
    </location>
</feature>
<feature type="compositionally biased region" description="Low complexity" evidence="1">
    <location>
        <begin position="882"/>
        <end position="891"/>
    </location>
</feature>
<dbReference type="AlphaFoldDB" id="S8E5S3"/>
<dbReference type="InterPro" id="IPR023210">
    <property type="entry name" value="NADP_OxRdtase_dom"/>
</dbReference>
<evidence type="ECO:0000313" key="4">
    <source>
        <dbReference type="Proteomes" id="UP000015241"/>
    </source>
</evidence>
<gene>
    <name evidence="3" type="ORF">FOMPIDRAFT_1017577</name>
</gene>
<dbReference type="Pfam" id="PF00248">
    <property type="entry name" value="Aldo_ket_red"/>
    <property type="match status" value="1"/>
</dbReference>
<sequence>MFWFAGQSYAEVKLEAALKDYLQASANNPLDLQFSNKIYAPNSRAGSQQLLPGTSDAGSVPASVLGPVVDNEQGGAGENVGVNDPQATTQAPQKKGASAPRSSTAPPVTTALRAVPSISAGAPQTSTSKPASSGDGPGVEKPSDSEEYETLKDCKIYMQDIPKQANQVTVSLKLLGWWECFDKAWQGNFIFPDVMGAVRAGEREIIAQLPHVWLVLLAPVQQPADFDWSLATLRASVARGLKRLNMSYLDAVYLHDVKFVTTRTQVRVCKAGYPANAPKPKNLEMHSLADGQEGKVWGAGDQHVLDGLAELQKTKDECLIKAISISCIYAHVHVSILFNTFLLSLPSQAYLAEFTFTIAKVTPLPEKYKAYMEHEPTAQALVIADIMVRVLQEDMKAMVSQDVRKDIHNTTRNTSRHSAHGYGLGHKMEVYSMLNLAIASNTANVAAGLPNPLEECISLHKLTEILYNSPINNLHNINAPVHPCFIAKAQLLRSFFFGVQWYRPVNCSPEETKAWIINIIEVALQKNKIMFIPCTFNTMSPWKEFDIKHAAVKIPKSDGSSTPSDPDINYILYSWLVENLNLYDPIHQLGLYIAVLFSRIPPYVSFPQSNKKGFILTNPKSQPALNEDIRAAPWIAPRNEDTSGKLDGLPYIILFLGYFLGLWDPSSPLCPLLSASNSCTLHTAFHNKHHKKGITPFNPIHIGVAEALTPKAAKGAQFTVDWKFCRYTTPWWNCLALIAWRHCADWQLKKKISVLHIPAVTLPFAAGVIGVQCGPSAVGAPHSPQLQASIQASQGSVHEAPERAMTTLALKYNLPVPGPSQTSAVCEGVSSSTHPTHHTVKPPPVQPSTSFSGGPVNAPSHSIGYGTPSKLGSEIQSAGCIPSYSAPQAAPAKPPSGKPLF</sequence>
<dbReference type="InterPro" id="IPR036812">
    <property type="entry name" value="NAD(P)_OxRdtase_dom_sf"/>
</dbReference>
<dbReference type="EMBL" id="KE504163">
    <property type="protein sequence ID" value="EPS98693.1"/>
    <property type="molecule type" value="Genomic_DNA"/>
</dbReference>
<name>S8E5S3_FOMSC</name>
<protein>
    <recommendedName>
        <fullName evidence="2">NADP-dependent oxidoreductase domain-containing protein</fullName>
    </recommendedName>
</protein>
<feature type="region of interest" description="Disordered" evidence="1">
    <location>
        <begin position="882"/>
        <end position="901"/>
    </location>
</feature>
<dbReference type="Proteomes" id="UP000015241">
    <property type="component" value="Unassembled WGS sequence"/>
</dbReference>
<proteinExistence type="predicted"/>
<evidence type="ECO:0000259" key="2">
    <source>
        <dbReference type="Pfam" id="PF00248"/>
    </source>
</evidence>
<feature type="compositionally biased region" description="Pro residues" evidence="1">
    <location>
        <begin position="892"/>
        <end position="901"/>
    </location>
</feature>
<feature type="domain" description="NADP-dependent oxidoreductase" evidence="2">
    <location>
        <begin position="223"/>
        <end position="329"/>
    </location>
</feature>
<dbReference type="InParanoid" id="S8E5S3"/>
<organism evidence="3 4">
    <name type="scientific">Fomitopsis schrenkii</name>
    <name type="common">Brown rot fungus</name>
    <dbReference type="NCBI Taxonomy" id="2126942"/>
    <lineage>
        <taxon>Eukaryota</taxon>
        <taxon>Fungi</taxon>
        <taxon>Dikarya</taxon>
        <taxon>Basidiomycota</taxon>
        <taxon>Agaricomycotina</taxon>
        <taxon>Agaricomycetes</taxon>
        <taxon>Polyporales</taxon>
        <taxon>Fomitopsis</taxon>
    </lineage>
</organism>
<keyword evidence="4" id="KW-1185">Reference proteome</keyword>
<evidence type="ECO:0000313" key="3">
    <source>
        <dbReference type="EMBL" id="EPS98693.1"/>
    </source>
</evidence>
<dbReference type="HOGENOM" id="CLU_321594_0_0_1"/>
<dbReference type="OrthoDB" id="5286008at2759"/>
<dbReference type="SUPFAM" id="SSF51430">
    <property type="entry name" value="NAD(P)-linked oxidoreductase"/>
    <property type="match status" value="1"/>
</dbReference>
<feature type="compositionally biased region" description="Polar residues" evidence="1">
    <location>
        <begin position="122"/>
        <end position="131"/>
    </location>
</feature>
<dbReference type="Gene3D" id="3.20.20.100">
    <property type="entry name" value="NADP-dependent oxidoreductase domain"/>
    <property type="match status" value="1"/>
</dbReference>
<accession>S8E5S3</accession>
<feature type="region of interest" description="Disordered" evidence="1">
    <location>
        <begin position="45"/>
        <end position="146"/>
    </location>
</feature>
<reference evidence="3 4" key="1">
    <citation type="journal article" date="2012" name="Science">
        <title>The Paleozoic origin of enzymatic lignin decomposition reconstructed from 31 fungal genomes.</title>
        <authorList>
            <person name="Floudas D."/>
            <person name="Binder M."/>
            <person name="Riley R."/>
            <person name="Barry K."/>
            <person name="Blanchette R.A."/>
            <person name="Henrissat B."/>
            <person name="Martinez A.T."/>
            <person name="Otillar R."/>
            <person name="Spatafora J.W."/>
            <person name="Yadav J.S."/>
            <person name="Aerts A."/>
            <person name="Benoit I."/>
            <person name="Boyd A."/>
            <person name="Carlson A."/>
            <person name="Copeland A."/>
            <person name="Coutinho P.M."/>
            <person name="de Vries R.P."/>
            <person name="Ferreira P."/>
            <person name="Findley K."/>
            <person name="Foster B."/>
            <person name="Gaskell J."/>
            <person name="Glotzer D."/>
            <person name="Gorecki P."/>
            <person name="Heitman J."/>
            <person name="Hesse C."/>
            <person name="Hori C."/>
            <person name="Igarashi K."/>
            <person name="Jurgens J.A."/>
            <person name="Kallen N."/>
            <person name="Kersten P."/>
            <person name="Kohler A."/>
            <person name="Kuees U."/>
            <person name="Kumar T.K.A."/>
            <person name="Kuo A."/>
            <person name="LaButti K."/>
            <person name="Larrondo L.F."/>
            <person name="Lindquist E."/>
            <person name="Ling A."/>
            <person name="Lombard V."/>
            <person name="Lucas S."/>
            <person name="Lundell T."/>
            <person name="Martin R."/>
            <person name="McLaughlin D.J."/>
            <person name="Morgenstern I."/>
            <person name="Morin E."/>
            <person name="Murat C."/>
            <person name="Nagy L.G."/>
            <person name="Nolan M."/>
            <person name="Ohm R.A."/>
            <person name="Patyshakuliyeva A."/>
            <person name="Rokas A."/>
            <person name="Ruiz-Duenas F.J."/>
            <person name="Sabat G."/>
            <person name="Salamov A."/>
            <person name="Samejima M."/>
            <person name="Schmutz J."/>
            <person name="Slot J.C."/>
            <person name="St John F."/>
            <person name="Stenlid J."/>
            <person name="Sun H."/>
            <person name="Sun S."/>
            <person name="Syed K."/>
            <person name="Tsang A."/>
            <person name="Wiebenga A."/>
            <person name="Young D."/>
            <person name="Pisabarro A."/>
            <person name="Eastwood D.C."/>
            <person name="Martin F."/>
            <person name="Cullen D."/>
            <person name="Grigoriev I.V."/>
            <person name="Hibbett D.S."/>
        </authorList>
    </citation>
    <scope>NUCLEOTIDE SEQUENCE</scope>
    <source>
        <strain evidence="4">FP-58527</strain>
    </source>
</reference>
<evidence type="ECO:0000256" key="1">
    <source>
        <dbReference type="SAM" id="MobiDB-lite"/>
    </source>
</evidence>
<dbReference type="STRING" id="743788.S8E5S3"/>